<sequence>MADISREDSGGTGKGWSFPDPMVLIFGVLVAASLLAVIIPKGTFERITEGGRQRVVPGSFTFLESQAGSFSIGGFINGLFSIFVAIPRGMLAAAPYLFIVFIAGGLFHVMSKSDALENSIGTIVKKVGRERRGLVIWLTTYLYGVFGIAVGFENNIALIPVALIIAAAIGYSNVVGVCMAVGGIGVGFALSPINPYTVGTSQGIAQLPLFSGALYRTIMCFGLLTLLAAYISLYVAKRADAHADPNDASSAQLSKDINDYYMSGRDTLIIAIFAAGVVLIALCSYLAGTGQLGRSWFINEIAAVFLIISILTAVVCRMKPAQYVEYMIEGASMVTGGALIIGLAASISVVLQDGGVIDTIVNGLNQLVANVPTQFVAVATSVIQGVINFFIPSGSAQALITMPILVPLADLMGMSRQLMILAFQVGDGLSNLIIPTVGGMLAMLALGRVSYGQWLKVILPFILFAYVLCWIFLIVGYYIGY</sequence>
<accession>A0A9E7ZRQ5</accession>
<evidence type="ECO:0000256" key="3">
    <source>
        <dbReference type="ARBA" id="ARBA00022692"/>
    </source>
</evidence>
<name>A0A9E7ZRQ5_9HYPH</name>
<feature type="transmembrane region" description="Helical" evidence="6">
    <location>
        <begin position="296"/>
        <end position="316"/>
    </location>
</feature>
<feature type="transmembrane region" description="Helical" evidence="6">
    <location>
        <begin position="268"/>
        <end position="290"/>
    </location>
</feature>
<feature type="transmembrane region" description="Helical" evidence="6">
    <location>
        <begin position="134"/>
        <end position="152"/>
    </location>
</feature>
<feature type="transmembrane region" description="Helical" evidence="6">
    <location>
        <begin position="93"/>
        <end position="110"/>
    </location>
</feature>
<dbReference type="EMBL" id="CP102775">
    <property type="protein sequence ID" value="UZF90093.1"/>
    <property type="molecule type" value="Genomic_DNA"/>
</dbReference>
<feature type="transmembrane region" description="Helical" evidence="6">
    <location>
        <begin position="328"/>
        <end position="351"/>
    </location>
</feature>
<organism evidence="7">
    <name type="scientific">Bosea sp. NBC_00436</name>
    <dbReference type="NCBI Taxonomy" id="2969620"/>
    <lineage>
        <taxon>Bacteria</taxon>
        <taxon>Pseudomonadati</taxon>
        <taxon>Pseudomonadota</taxon>
        <taxon>Alphaproteobacteria</taxon>
        <taxon>Hyphomicrobiales</taxon>
        <taxon>Boseaceae</taxon>
        <taxon>Bosea</taxon>
    </lineage>
</organism>
<feature type="transmembrane region" description="Helical" evidence="6">
    <location>
        <begin position="429"/>
        <end position="446"/>
    </location>
</feature>
<geneLocation type="plasmid" evidence="7">
    <name>pNBC436</name>
</geneLocation>
<evidence type="ECO:0000256" key="2">
    <source>
        <dbReference type="ARBA" id="ARBA00022475"/>
    </source>
</evidence>
<feature type="transmembrane region" description="Helical" evidence="6">
    <location>
        <begin position="164"/>
        <end position="193"/>
    </location>
</feature>
<dbReference type="InterPro" id="IPR018385">
    <property type="entry name" value="C4_dicarb_anaerob_car-like"/>
</dbReference>
<evidence type="ECO:0000256" key="1">
    <source>
        <dbReference type="ARBA" id="ARBA00004651"/>
    </source>
</evidence>
<keyword evidence="4 6" id="KW-1133">Transmembrane helix</keyword>
<feature type="transmembrane region" description="Helical" evidence="6">
    <location>
        <begin position="213"/>
        <end position="236"/>
    </location>
</feature>
<dbReference type="PANTHER" id="PTHR43652:SF6">
    <property type="entry name" value="ARGININE REPRESSOR"/>
    <property type="match status" value="1"/>
</dbReference>
<feature type="transmembrane region" description="Helical" evidence="6">
    <location>
        <begin position="458"/>
        <end position="479"/>
    </location>
</feature>
<evidence type="ECO:0000256" key="4">
    <source>
        <dbReference type="ARBA" id="ARBA00022989"/>
    </source>
</evidence>
<evidence type="ECO:0000256" key="6">
    <source>
        <dbReference type="SAM" id="Phobius"/>
    </source>
</evidence>
<keyword evidence="7" id="KW-0614">Plasmid</keyword>
<dbReference type="AlphaFoldDB" id="A0A9E7ZRQ5"/>
<dbReference type="Pfam" id="PF03606">
    <property type="entry name" value="DcuC"/>
    <property type="match status" value="1"/>
</dbReference>
<feature type="transmembrane region" description="Helical" evidence="6">
    <location>
        <begin position="67"/>
        <end position="86"/>
    </location>
</feature>
<comment type="subcellular location">
    <subcellularLocation>
        <location evidence="1">Cell membrane</location>
        <topology evidence="1">Multi-pass membrane protein</topology>
    </subcellularLocation>
</comment>
<protein>
    <submittedName>
        <fullName evidence="7">TIGR00366 family protein</fullName>
    </submittedName>
</protein>
<dbReference type="PANTHER" id="PTHR43652">
    <property type="entry name" value="BASIC AMINO ACID ANTIPORTER YFCC-RELATED"/>
    <property type="match status" value="1"/>
</dbReference>
<evidence type="ECO:0000256" key="5">
    <source>
        <dbReference type="ARBA" id="ARBA00023136"/>
    </source>
</evidence>
<dbReference type="GO" id="GO:0005886">
    <property type="term" value="C:plasma membrane"/>
    <property type="evidence" value="ECO:0007669"/>
    <property type="project" value="UniProtKB-SubCell"/>
</dbReference>
<gene>
    <name evidence="7" type="ORF">NWE54_26440</name>
</gene>
<keyword evidence="2" id="KW-1003">Cell membrane</keyword>
<keyword evidence="5 6" id="KW-0472">Membrane</keyword>
<evidence type="ECO:0000313" key="7">
    <source>
        <dbReference type="EMBL" id="UZF90093.1"/>
    </source>
</evidence>
<feature type="transmembrane region" description="Helical" evidence="6">
    <location>
        <begin position="21"/>
        <end position="39"/>
    </location>
</feature>
<reference evidence="7" key="1">
    <citation type="submission" date="2022-08" db="EMBL/GenBank/DDBJ databases">
        <title>Complete Genome Sequences of 2 Bosea sp. soil isolates.</title>
        <authorList>
            <person name="Alvarez Arevalo M."/>
            <person name="Sterndorff E.B."/>
            <person name="Faurdal D."/>
            <person name="Joergensen T.S."/>
            <person name="Weber T."/>
        </authorList>
    </citation>
    <scope>NUCLEOTIDE SEQUENCE</scope>
    <source>
        <strain evidence="7">NBC_00436</strain>
        <plasmid evidence="7">pNBC436</plasmid>
    </source>
</reference>
<proteinExistence type="predicted"/>
<keyword evidence="3 6" id="KW-0812">Transmembrane</keyword>
<dbReference type="InterPro" id="IPR051679">
    <property type="entry name" value="DASS-Related_Transporters"/>
</dbReference>